<dbReference type="AlphaFoldDB" id="A0A934IFY3"/>
<gene>
    <name evidence="2" type="ORF">ILP92_08160</name>
</gene>
<sequence length="276" mass="28395">MSQATTARPVVLIGAGGLVGRRVCRAWHQAGVPFLRVGRSGDLVWNLIGAPPPCPAAHGASVVVLAGVTPVTGGDLSENTRLAQAGVDAARRWNAAHVFVTSSSSIYGPTPRDPVGEDAPADPRGAYAEAKLAMEHATRAPDVTALRLANVAGAAQPFLAIDAGAARLDAFPDAPDAPMRSFIGPVALARCLASLAAAVAHGRALPPVLNVAARRPIPMLDIFRAAGVDPARIPAPQGAVAYANLDTARLAGFWDVPEQSADALWSEVRATDMSPP</sequence>
<accession>A0A934IFY3</accession>
<dbReference type="Proteomes" id="UP000642488">
    <property type="component" value="Unassembled WGS sequence"/>
</dbReference>
<keyword evidence="3" id="KW-1185">Reference proteome</keyword>
<name>A0A934IFY3_9RHOB</name>
<comment type="caution">
    <text evidence="2">The sequence shown here is derived from an EMBL/GenBank/DDBJ whole genome shotgun (WGS) entry which is preliminary data.</text>
</comment>
<dbReference type="InterPro" id="IPR001509">
    <property type="entry name" value="Epimerase_deHydtase"/>
</dbReference>
<proteinExistence type="predicted"/>
<evidence type="ECO:0000313" key="2">
    <source>
        <dbReference type="EMBL" id="MBJ3762715.1"/>
    </source>
</evidence>
<protein>
    <submittedName>
        <fullName evidence="2">NAD-dependent epimerase/dehydratase family protein</fullName>
    </submittedName>
</protein>
<dbReference type="InterPro" id="IPR036291">
    <property type="entry name" value="NAD(P)-bd_dom_sf"/>
</dbReference>
<dbReference type="Pfam" id="PF01370">
    <property type="entry name" value="Epimerase"/>
    <property type="match status" value="1"/>
</dbReference>
<dbReference type="RefSeq" id="WP_198915889.1">
    <property type="nucleotide sequence ID" value="NZ_JAEKPD010000007.1"/>
</dbReference>
<dbReference type="EMBL" id="JAEKPD010000007">
    <property type="protein sequence ID" value="MBJ3762715.1"/>
    <property type="molecule type" value="Genomic_DNA"/>
</dbReference>
<evidence type="ECO:0000259" key="1">
    <source>
        <dbReference type="Pfam" id="PF01370"/>
    </source>
</evidence>
<reference evidence="2" key="1">
    <citation type="submission" date="2020-12" db="EMBL/GenBank/DDBJ databases">
        <title>Bacterial taxonomy.</title>
        <authorList>
            <person name="Pan X."/>
        </authorList>
    </citation>
    <scope>NUCLEOTIDE SEQUENCE</scope>
    <source>
        <strain evidence="2">KCTC 52957</strain>
    </source>
</reference>
<feature type="domain" description="NAD-dependent epimerase/dehydratase" evidence="1">
    <location>
        <begin position="77"/>
        <end position="155"/>
    </location>
</feature>
<dbReference type="SUPFAM" id="SSF51735">
    <property type="entry name" value="NAD(P)-binding Rossmann-fold domains"/>
    <property type="match status" value="1"/>
</dbReference>
<evidence type="ECO:0000313" key="3">
    <source>
        <dbReference type="Proteomes" id="UP000642488"/>
    </source>
</evidence>
<dbReference type="Gene3D" id="3.40.50.720">
    <property type="entry name" value="NAD(P)-binding Rossmann-like Domain"/>
    <property type="match status" value="1"/>
</dbReference>
<organism evidence="2 3">
    <name type="scientific">Palleronia pontilimi</name>
    <dbReference type="NCBI Taxonomy" id="1964209"/>
    <lineage>
        <taxon>Bacteria</taxon>
        <taxon>Pseudomonadati</taxon>
        <taxon>Pseudomonadota</taxon>
        <taxon>Alphaproteobacteria</taxon>
        <taxon>Rhodobacterales</taxon>
        <taxon>Roseobacteraceae</taxon>
        <taxon>Palleronia</taxon>
    </lineage>
</organism>